<dbReference type="GO" id="GO:0005789">
    <property type="term" value="C:endoplasmic reticulum membrane"/>
    <property type="evidence" value="ECO:0007669"/>
    <property type="project" value="TreeGrafter"/>
</dbReference>
<name>A0A1U7T4F7_CARSF</name>
<dbReference type="RefSeq" id="XP_008052669.1">
    <property type="nucleotide sequence ID" value="XM_008054478.1"/>
</dbReference>
<dbReference type="GO" id="GO:0044539">
    <property type="term" value="P:long-chain fatty acid import into cell"/>
    <property type="evidence" value="ECO:0007669"/>
    <property type="project" value="TreeGrafter"/>
</dbReference>
<evidence type="ECO:0000313" key="3">
    <source>
        <dbReference type="Proteomes" id="UP000189704"/>
    </source>
</evidence>
<dbReference type="KEGG" id="csyr:103256698"/>
<dbReference type="GO" id="GO:0004467">
    <property type="term" value="F:long-chain fatty acid-CoA ligase activity"/>
    <property type="evidence" value="ECO:0007669"/>
    <property type="project" value="TreeGrafter"/>
</dbReference>
<dbReference type="SUPFAM" id="SSF56801">
    <property type="entry name" value="Acetyl-CoA synthetase-like"/>
    <property type="match status" value="1"/>
</dbReference>
<dbReference type="OrthoDB" id="288590at2759"/>
<evidence type="ECO:0000313" key="4">
    <source>
        <dbReference type="RefSeq" id="XP_008052669.1"/>
    </source>
</evidence>
<protein>
    <submittedName>
        <fullName evidence="4 5">Very long-chain acyl-CoA synthetase-like</fullName>
    </submittedName>
</protein>
<dbReference type="GeneID" id="103256698"/>
<dbReference type="GO" id="GO:0005886">
    <property type="term" value="C:plasma membrane"/>
    <property type="evidence" value="ECO:0007669"/>
    <property type="project" value="TreeGrafter"/>
</dbReference>
<keyword evidence="3" id="KW-1185">Reference proteome</keyword>
<dbReference type="GO" id="GO:0005778">
    <property type="term" value="C:peroxisomal membrane"/>
    <property type="evidence" value="ECO:0007669"/>
    <property type="project" value="TreeGrafter"/>
</dbReference>
<dbReference type="AlphaFoldDB" id="A0A1U7T4F7"/>
<sequence>MASVKMKENREFDGKKLFQHTADYLPSYARPRFVRIQDTIEITGTFKHRKVTLVEEGFNPTVIKDALYFLDDTAKMYVPMTEDIYNAISAKTLKL</sequence>
<evidence type="ECO:0000256" key="1">
    <source>
        <dbReference type="ARBA" id="ARBA00006432"/>
    </source>
</evidence>
<accession>A0A1U7T4F7</accession>
<dbReference type="GeneID" id="103256699"/>
<dbReference type="PANTHER" id="PTHR43107">
    <property type="entry name" value="LONG-CHAIN FATTY ACID TRANSPORT PROTEIN"/>
    <property type="match status" value="1"/>
</dbReference>
<dbReference type="KEGG" id="csyr:103256699"/>
<organism evidence="3 5">
    <name type="scientific">Carlito syrichta</name>
    <name type="common">Philippine tarsier</name>
    <name type="synonym">Tarsius syrichta</name>
    <dbReference type="NCBI Taxonomy" id="1868482"/>
    <lineage>
        <taxon>Eukaryota</taxon>
        <taxon>Metazoa</taxon>
        <taxon>Chordata</taxon>
        <taxon>Craniata</taxon>
        <taxon>Vertebrata</taxon>
        <taxon>Euteleostomi</taxon>
        <taxon>Mammalia</taxon>
        <taxon>Eutheria</taxon>
        <taxon>Euarchontoglires</taxon>
        <taxon>Primates</taxon>
        <taxon>Haplorrhini</taxon>
        <taxon>Tarsiiformes</taxon>
        <taxon>Tarsiidae</taxon>
        <taxon>Carlito</taxon>
    </lineage>
</organism>
<proteinExistence type="inferred from homology"/>
<dbReference type="RefSeq" id="XP_008052670.1">
    <property type="nucleotide sequence ID" value="XM_008054479.1"/>
</dbReference>
<dbReference type="PANTHER" id="PTHR43107:SF4">
    <property type="entry name" value="LONG-CHAIN FATTY ACID TRANSPORT PROTEIN 2"/>
    <property type="match status" value="1"/>
</dbReference>
<gene>
    <name evidence="5" type="primary">LOC103256699</name>
    <name evidence="4" type="synonym">LOC103256698</name>
</gene>
<evidence type="ECO:0000256" key="2">
    <source>
        <dbReference type="ARBA" id="ARBA00022598"/>
    </source>
</evidence>
<evidence type="ECO:0000313" key="5">
    <source>
        <dbReference type="RefSeq" id="XP_008052670.1"/>
    </source>
</evidence>
<dbReference type="GO" id="GO:0008206">
    <property type="term" value="P:bile acid metabolic process"/>
    <property type="evidence" value="ECO:0007669"/>
    <property type="project" value="TreeGrafter"/>
</dbReference>
<comment type="similarity">
    <text evidence="1">Belongs to the ATP-dependent AMP-binding enzyme family.</text>
</comment>
<dbReference type="GO" id="GO:0005324">
    <property type="term" value="F:long-chain fatty acid transmembrane transporter activity"/>
    <property type="evidence" value="ECO:0007669"/>
    <property type="project" value="TreeGrafter"/>
</dbReference>
<dbReference type="Proteomes" id="UP000189704">
    <property type="component" value="Unplaced"/>
</dbReference>
<reference evidence="4 5" key="1">
    <citation type="submission" date="2025-04" db="UniProtKB">
        <authorList>
            <consortium name="RefSeq"/>
        </authorList>
    </citation>
    <scope>IDENTIFICATION</scope>
</reference>
<keyword evidence="2" id="KW-0436">Ligase</keyword>